<evidence type="ECO:0000313" key="2">
    <source>
        <dbReference type="Proteomes" id="UP000234345"/>
    </source>
</evidence>
<name>A0A7Z7IZP4_XANCH</name>
<comment type="caution">
    <text evidence="1">The sequence shown here is derived from an EMBL/GenBank/DDBJ whole genome shotgun (WGS) entry which is preliminary data.</text>
</comment>
<dbReference type="EMBL" id="OCZC01000046">
    <property type="protein sequence ID" value="SOO23183.1"/>
    <property type="molecule type" value="Genomic_DNA"/>
</dbReference>
<gene>
    <name evidence="1" type="ORF">XFF6991_180294</name>
</gene>
<reference evidence="1 2" key="1">
    <citation type="submission" date="2017-10" db="EMBL/GenBank/DDBJ databases">
        <authorList>
            <person name="Regsiter A."/>
            <person name="William W."/>
        </authorList>
    </citation>
    <scope>NUCLEOTIDE SEQUENCE [LARGE SCALE GENOMIC DNA]</scope>
    <source>
        <strain evidence="1 2">CFBP6991</strain>
    </source>
</reference>
<organism evidence="1 2">
    <name type="scientific">Xanthomonas campestris pv. phaseoli</name>
    <dbReference type="NCBI Taxonomy" id="317013"/>
    <lineage>
        <taxon>Bacteria</taxon>
        <taxon>Pseudomonadati</taxon>
        <taxon>Pseudomonadota</taxon>
        <taxon>Gammaproteobacteria</taxon>
        <taxon>Lysobacterales</taxon>
        <taxon>Lysobacteraceae</taxon>
        <taxon>Xanthomonas</taxon>
    </lineage>
</organism>
<dbReference type="AlphaFoldDB" id="A0A7Z7IZP4"/>
<sequence>MFHQVRTDGLLGGISTVITPFGGERLLFYLLEVSAPRRVKREAVYLSRLRFPDEGM</sequence>
<proteinExistence type="predicted"/>
<accession>A0A7Z7IZP4</accession>
<protein>
    <submittedName>
        <fullName evidence="1">Uncharacterized protein</fullName>
    </submittedName>
</protein>
<dbReference type="Proteomes" id="UP000234345">
    <property type="component" value="Unassembled WGS sequence"/>
</dbReference>
<evidence type="ECO:0000313" key="1">
    <source>
        <dbReference type="EMBL" id="SOO23183.1"/>
    </source>
</evidence>